<dbReference type="RefSeq" id="WP_309523179.1">
    <property type="nucleotide sequence ID" value="NZ_JAVIXS010000020.1"/>
</dbReference>
<dbReference type="InterPro" id="IPR036388">
    <property type="entry name" value="WH-like_DNA-bd_sf"/>
</dbReference>
<proteinExistence type="predicted"/>
<organism evidence="4 5">
    <name type="scientific">Chryseobacterium metallicongregator</name>
    <dbReference type="NCBI Taxonomy" id="3073042"/>
    <lineage>
        <taxon>Bacteria</taxon>
        <taxon>Pseudomonadati</taxon>
        <taxon>Bacteroidota</taxon>
        <taxon>Flavobacteriia</taxon>
        <taxon>Flavobacteriales</taxon>
        <taxon>Weeksellaceae</taxon>
        <taxon>Chryseobacterium group</taxon>
        <taxon>Chryseobacterium</taxon>
    </lineage>
</organism>
<evidence type="ECO:0000313" key="4">
    <source>
        <dbReference type="EMBL" id="MDR4954633.1"/>
    </source>
</evidence>
<evidence type="ECO:0000259" key="3">
    <source>
        <dbReference type="PROSITE" id="PS51688"/>
    </source>
</evidence>
<gene>
    <name evidence="4" type="ORF">REB14_20825</name>
</gene>
<dbReference type="EMBL" id="JAVIXS010000020">
    <property type="protein sequence ID" value="MDR4954633.1"/>
    <property type="molecule type" value="Genomic_DNA"/>
</dbReference>
<keyword evidence="1" id="KW-0175">Coiled coil</keyword>
<comment type="caution">
    <text evidence="4">The sequence shown here is derived from an EMBL/GenBank/DDBJ whole genome shotgun (WGS) entry which is preliminary data.</text>
</comment>
<feature type="domain" description="Peptidase S74" evidence="3">
    <location>
        <begin position="409"/>
        <end position="515"/>
    </location>
</feature>
<dbReference type="Proteomes" id="UP001260959">
    <property type="component" value="Unassembled WGS sequence"/>
</dbReference>
<keyword evidence="5" id="KW-1185">Reference proteome</keyword>
<sequence>MFKNFTTLSAAVALLSYGIVSAQSVGINTAQPGSTLDVNGSLAAKYSAVTSAAYTMTSADFHISYNGTTNAAFTLPTAISGTGNFKGRMYTIRNNTAFTITITPSASETINGNASMAVGPNQSLQLISTGLTGAASTWDISGSANVTASNGLTAVGQEVRLGGTLLQNTAIDYLDKALYFRSNVDGAGLTSISNTNSGTNASALLRLTNDVGTSMDMFLNSSTKTTEGGANAGIINNIGGALTIAGNNNVAQLKLSQANGGDYLFNGDRKLNFNGDGDITAFGTAGNSVNAFNGLLTLKGNSNNPAFAQVTLGTKGLRYYYGNSVNSMLDIDGNGDINMNRPEVGGIGGNKVAATKGHLDLSGYNTLNGSVTQIYLGAEGFKYSYNGSTKVTIDGNGLVSAAGGFVNTSDMRLKTQIKEIGYGLSTIMALQPKQYELSANNQIKEGKPAVNPTQKTQHKIGFLAQDLYKIIPEAVYKPKDDTREAWAVDYASLVPALTKAIQDQQAEIEEQKTKIKKIEAEMEAIKKKLGL</sequence>
<accession>A0ABU1EA32</accession>
<dbReference type="Pfam" id="PF13884">
    <property type="entry name" value="Peptidase_S74"/>
    <property type="match status" value="1"/>
</dbReference>
<evidence type="ECO:0000256" key="2">
    <source>
        <dbReference type="SAM" id="SignalP"/>
    </source>
</evidence>
<feature type="chain" id="PRO_5046431930" evidence="2">
    <location>
        <begin position="23"/>
        <end position="531"/>
    </location>
</feature>
<evidence type="ECO:0000313" key="5">
    <source>
        <dbReference type="Proteomes" id="UP001260959"/>
    </source>
</evidence>
<feature type="coiled-coil region" evidence="1">
    <location>
        <begin position="494"/>
        <end position="528"/>
    </location>
</feature>
<dbReference type="Gene3D" id="1.10.10.10">
    <property type="entry name" value="Winged helix-like DNA-binding domain superfamily/Winged helix DNA-binding domain"/>
    <property type="match status" value="1"/>
</dbReference>
<dbReference type="InterPro" id="IPR030392">
    <property type="entry name" value="S74_ICA"/>
</dbReference>
<protein>
    <submittedName>
        <fullName evidence="4">Tail fiber domain-containing protein</fullName>
    </submittedName>
</protein>
<feature type="signal peptide" evidence="2">
    <location>
        <begin position="1"/>
        <end position="22"/>
    </location>
</feature>
<keyword evidence="2" id="KW-0732">Signal</keyword>
<name>A0ABU1EA32_9FLAO</name>
<evidence type="ECO:0000256" key="1">
    <source>
        <dbReference type="SAM" id="Coils"/>
    </source>
</evidence>
<reference evidence="4 5" key="1">
    <citation type="submission" date="2023-08" db="EMBL/GenBank/DDBJ databases">
        <authorList>
            <person name="Maltman C."/>
        </authorList>
    </citation>
    <scope>NUCLEOTIDE SEQUENCE [LARGE SCALE GENOMIC DNA]</scope>
    <source>
        <strain evidence="4 5">ES2</strain>
    </source>
</reference>
<dbReference type="PROSITE" id="PS51688">
    <property type="entry name" value="ICA"/>
    <property type="match status" value="1"/>
</dbReference>